<proteinExistence type="predicted"/>
<keyword evidence="2" id="KW-1185">Reference proteome</keyword>
<dbReference type="PATRIC" id="fig|879567.3.peg.2347"/>
<dbReference type="KEGG" id="dpi:BN4_12201"/>
<dbReference type="Proteomes" id="UP000011724">
    <property type="component" value="Chromosome"/>
</dbReference>
<dbReference type="EMBL" id="FO203427">
    <property type="protein sequence ID" value="CCH49436.1"/>
    <property type="molecule type" value="Genomic_DNA"/>
</dbReference>
<name>M1WKE0_PSEP2</name>
<accession>M1WKE0</accession>
<gene>
    <name evidence="1" type="ordered locus">BN4_12201</name>
</gene>
<dbReference type="BioCyc" id="DPIE1322246:BN4_RS11055-MONOMER"/>
<dbReference type="STRING" id="1322246.BN4_12201"/>
<dbReference type="AlphaFoldDB" id="M1WKE0"/>
<reference evidence="1 2" key="1">
    <citation type="journal article" date="2013" name="PLoS ONE">
        <title>The first genomic and proteomic characterization of a deep-sea sulfate reducer: insights into the piezophilic lifestyle of Desulfovibrio piezophilus.</title>
        <authorList>
            <person name="Pradel N."/>
            <person name="Ji B."/>
            <person name="Gimenez G."/>
            <person name="Talla E."/>
            <person name="Lenoble P."/>
            <person name="Garel M."/>
            <person name="Tamburini C."/>
            <person name="Fourquet P."/>
            <person name="Lebrun R."/>
            <person name="Bertin P."/>
            <person name="Denis Y."/>
            <person name="Pophillat M."/>
            <person name="Barbe V."/>
            <person name="Ollivier B."/>
            <person name="Dolla A."/>
        </authorList>
    </citation>
    <scope>NUCLEOTIDE SEQUENCE [LARGE SCALE GENOMIC DNA]</scope>
    <source>
        <strain evidence="2">DSM 10523 / SB164P1</strain>
    </source>
</reference>
<reference evidence="2" key="2">
    <citation type="journal article" date="2013" name="Stand. Genomic Sci.">
        <title>Complete genome sequence of Desulfocapsa sulfexigens, a marine deltaproteobacterium specialized in disproportionating inorganic sulfur compounds.</title>
        <authorList>
            <person name="Finster K.W."/>
            <person name="Kjeldsen K.U."/>
            <person name="Kube M."/>
            <person name="Reinhardt R."/>
            <person name="Mussmann M."/>
            <person name="Amann R."/>
            <person name="Schreiber L."/>
        </authorList>
    </citation>
    <scope>NUCLEOTIDE SEQUENCE [LARGE SCALE GENOMIC DNA]</scope>
    <source>
        <strain evidence="2">DSM 10523 / SB164P1</strain>
    </source>
</reference>
<evidence type="ECO:0000313" key="2">
    <source>
        <dbReference type="Proteomes" id="UP000011724"/>
    </source>
</evidence>
<protein>
    <submittedName>
        <fullName evidence="1">Uncharacterized protein</fullName>
    </submittedName>
</protein>
<dbReference type="HOGENOM" id="CLU_1945289_0_0_7"/>
<sequence>MYFCQFSLTHQKFIGDSILIFIHMCRRISLPYDERICKDWNEQYKLPASNINVSIDARLKDLLLTANASIPETGGQLREFKELIDTVEDSHFLTKEKTAHRPGADRLHKILGKRKFVDYQPLLQSLGAL</sequence>
<evidence type="ECO:0000313" key="1">
    <source>
        <dbReference type="EMBL" id="CCH49436.1"/>
    </source>
</evidence>
<organism evidence="1 2">
    <name type="scientific">Pseudodesulfovibrio piezophilus (strain DSM 21447 / JCM 15486 / C1TLV30)</name>
    <name type="common">Desulfovibrio piezophilus</name>
    <dbReference type="NCBI Taxonomy" id="1322246"/>
    <lineage>
        <taxon>Bacteria</taxon>
        <taxon>Pseudomonadati</taxon>
        <taxon>Thermodesulfobacteriota</taxon>
        <taxon>Desulfovibrionia</taxon>
        <taxon>Desulfovibrionales</taxon>
        <taxon>Desulfovibrionaceae</taxon>
    </lineage>
</organism>